<accession>A0A498C7K4</accession>
<dbReference type="AlphaFoldDB" id="A0A498C7K4"/>
<evidence type="ECO:0000313" key="2">
    <source>
        <dbReference type="Proteomes" id="UP000275461"/>
    </source>
</evidence>
<gene>
    <name evidence="1" type="ORF">DFR31_1003</name>
</gene>
<evidence type="ECO:0000313" key="1">
    <source>
        <dbReference type="EMBL" id="RLK51087.1"/>
    </source>
</evidence>
<dbReference type="EMBL" id="RCDA01000001">
    <property type="protein sequence ID" value="RLK51087.1"/>
    <property type="molecule type" value="Genomic_DNA"/>
</dbReference>
<sequence length="435" mass="48783">MKKSAGYILRFSAERQQVFDDRFDEGKFAEAVPEFEHSRNVPLVCFVVSREGNLTHICLGSRGRLAGTDLRRLNMGSFFTVKPPIPANKIISRVSNRSKSRVEARLSYGGLLSPKAFEEVISAVSDLSPESAPILAKYREERRTRIATLPGEILHSLAEQKEAVGTALGIAGIDRNEISGWDYSVESGPVSFIAGLPKVRLREDQMVANDLKEFPGHEEVQSYVHGSTVFENTQSRLTVILANRLPLEEQTGTDLIYYNETFQCFLMVQYKAMEHENGEAVFRFPNSQLTEEIRRMDALLTQLGAANSNTEADGFRLSENPFFLKICPRLVFNPDNIGLSVGMYLPLDYWKLISMHPDTVGPKGGKRLSYKNVRRYFGNTEFINIASGGWVGTNIHQSSILRDVIRSTLESGRAAVIAVNEELDDRHRRQDDDGS</sequence>
<dbReference type="Proteomes" id="UP000275461">
    <property type="component" value="Unassembled WGS sequence"/>
</dbReference>
<comment type="caution">
    <text evidence="1">The sequence shown here is derived from an EMBL/GenBank/DDBJ whole genome shotgun (WGS) entry which is preliminary data.</text>
</comment>
<dbReference type="RefSeq" id="WP_211328235.1">
    <property type="nucleotide sequence ID" value="NZ_RCDA01000001.1"/>
</dbReference>
<name>A0A498C7K4_9GAMM</name>
<proteinExistence type="predicted"/>
<protein>
    <submittedName>
        <fullName evidence="1">Uncharacterized protein</fullName>
    </submittedName>
</protein>
<reference evidence="1 2" key="1">
    <citation type="submission" date="2018-10" db="EMBL/GenBank/DDBJ databases">
        <title>Genomic Encyclopedia of Type Strains, Phase IV (KMG-IV): sequencing the most valuable type-strain genomes for metagenomic binning, comparative biology and taxonomic classification.</title>
        <authorList>
            <person name="Goeker M."/>
        </authorList>
    </citation>
    <scope>NUCLEOTIDE SEQUENCE [LARGE SCALE GENOMIC DNA]</scope>
    <source>
        <strain evidence="1 2">DSM 12769</strain>
    </source>
</reference>
<keyword evidence="2" id="KW-1185">Reference proteome</keyword>
<organism evidence="1 2">
    <name type="scientific">Alkalispirillum mobile</name>
    <dbReference type="NCBI Taxonomy" id="85925"/>
    <lineage>
        <taxon>Bacteria</taxon>
        <taxon>Pseudomonadati</taxon>
        <taxon>Pseudomonadota</taxon>
        <taxon>Gammaproteobacteria</taxon>
        <taxon>Chromatiales</taxon>
        <taxon>Ectothiorhodospiraceae</taxon>
        <taxon>Alkalispirillum</taxon>
    </lineage>
</organism>